<dbReference type="Gene3D" id="3.30.565.10">
    <property type="entry name" value="Histidine kinase-like ATPase, C-terminal domain"/>
    <property type="match status" value="1"/>
</dbReference>
<keyword evidence="9 16" id="KW-0418">Kinase</keyword>
<evidence type="ECO:0000256" key="9">
    <source>
        <dbReference type="ARBA" id="ARBA00022777"/>
    </source>
</evidence>
<comment type="catalytic activity">
    <reaction evidence="1">
        <text>ATP + protein L-histidine = ADP + protein N-phospho-L-histidine.</text>
        <dbReference type="EC" id="2.7.13.3"/>
    </reaction>
</comment>
<dbReference type="SUPFAM" id="SSF55874">
    <property type="entry name" value="ATPase domain of HSP90 chaperone/DNA topoisomerase II/histidine kinase"/>
    <property type="match status" value="1"/>
</dbReference>
<keyword evidence="11 14" id="KW-1133">Transmembrane helix</keyword>
<dbReference type="InterPro" id="IPR004358">
    <property type="entry name" value="Sig_transdc_His_kin-like_C"/>
</dbReference>
<evidence type="ECO:0000256" key="7">
    <source>
        <dbReference type="ARBA" id="ARBA00022692"/>
    </source>
</evidence>
<reference evidence="16" key="2">
    <citation type="submission" date="2020-07" db="EMBL/GenBank/DDBJ databases">
        <authorList>
            <consortium name="NCBI Pathogen Detection Project"/>
        </authorList>
    </citation>
    <scope>NUCLEOTIDE SEQUENCE</scope>
    <source>
        <strain evidence="16">C8</strain>
    </source>
</reference>
<dbReference type="CDD" id="cd06225">
    <property type="entry name" value="HAMP"/>
    <property type="match status" value="1"/>
</dbReference>
<keyword evidence="8" id="KW-0547">Nucleotide-binding</keyword>
<evidence type="ECO:0000256" key="13">
    <source>
        <dbReference type="ARBA" id="ARBA00023136"/>
    </source>
</evidence>
<dbReference type="InterPro" id="IPR036890">
    <property type="entry name" value="HATPase_C_sf"/>
</dbReference>
<accession>A0A8H9UY55</accession>
<organism evidence="16">
    <name type="scientific">Clostridium perfringens</name>
    <dbReference type="NCBI Taxonomy" id="1502"/>
    <lineage>
        <taxon>Bacteria</taxon>
        <taxon>Bacillati</taxon>
        <taxon>Bacillota</taxon>
        <taxon>Clostridia</taxon>
        <taxon>Eubacteriales</taxon>
        <taxon>Clostridiaceae</taxon>
        <taxon>Clostridium</taxon>
    </lineage>
</organism>
<keyword evidence="4" id="KW-1003">Cell membrane</keyword>
<keyword evidence="12" id="KW-0902">Two-component regulatory system</keyword>
<dbReference type="Gene3D" id="6.10.340.10">
    <property type="match status" value="1"/>
</dbReference>
<evidence type="ECO:0000256" key="5">
    <source>
        <dbReference type="ARBA" id="ARBA00022553"/>
    </source>
</evidence>
<dbReference type="Proteomes" id="UP000859547">
    <property type="component" value="Unassembled WGS sequence"/>
</dbReference>
<dbReference type="GO" id="GO:0005524">
    <property type="term" value="F:ATP binding"/>
    <property type="evidence" value="ECO:0007669"/>
    <property type="project" value="UniProtKB-KW"/>
</dbReference>
<evidence type="ECO:0000256" key="2">
    <source>
        <dbReference type="ARBA" id="ARBA00004651"/>
    </source>
</evidence>
<dbReference type="InterPro" id="IPR050640">
    <property type="entry name" value="Bact_2-comp_sensor_kinase"/>
</dbReference>
<keyword evidence="13 14" id="KW-0472">Membrane</keyword>
<sequence>MRFKNIFMSIRYKIMIIFVLIVIVPVIIIAIYYDYTSYKNMKENVELLSNKIVEQTSLGINYRMKMLEKDLHMSVNNQDILDILMNMNNYDAIEVTFEKEKLNKYFDTIIYNTPYLDSIVIDLYDSETLIYGKEKQQESSRDRRDFLTGGKFYSTKEYKEITSNKNKPVWISSIYDDDNKIYLVKEFKYFMYAKKIGIITFIIDKKMITDYTNQDQENKNVYAIIDNDYRNVINGDSYNEVYKMKAYKDASNKSVKTINFDNKVISFIKLDNNWMLINEILEKDIFSTINKARISIIIFMIIGALASIVAAWVISKNTGNKVERILSKFERLEKGDFTVDRQIKSEDEFGILESKFNNTVKELEIQIKENYLCSLEAKEAHLKALQYQINPHFLYNTLEVINSIAVTYGAEEIREITQKLGRMFRYNINRDGSDITTLGREIEHINDYIYLQQLHLSYNLMVFYDIEEELYDIKVIKFILQPIIENIIKYAFKDRESDACIEISAIVIEKDFYKNIEIIIQDDGIGMSEEVLNLVNKNLYSKKSLGNNSDEVGKGGIGLKNIQERISLSFGENYGIVINSVEGEGTKIIVTLPYIA</sequence>
<evidence type="ECO:0000259" key="15">
    <source>
        <dbReference type="PROSITE" id="PS50885"/>
    </source>
</evidence>
<evidence type="ECO:0000256" key="10">
    <source>
        <dbReference type="ARBA" id="ARBA00022840"/>
    </source>
</evidence>
<keyword evidence="10" id="KW-0067">ATP-binding</keyword>
<dbReference type="AlphaFoldDB" id="A0A8H9UY55"/>
<evidence type="ECO:0000256" key="3">
    <source>
        <dbReference type="ARBA" id="ARBA00012438"/>
    </source>
</evidence>
<dbReference type="PANTHER" id="PTHR34220">
    <property type="entry name" value="SENSOR HISTIDINE KINASE YPDA"/>
    <property type="match status" value="1"/>
</dbReference>
<dbReference type="InterPro" id="IPR003660">
    <property type="entry name" value="HAMP_dom"/>
</dbReference>
<dbReference type="Pfam" id="PF06580">
    <property type="entry name" value="His_kinase"/>
    <property type="match status" value="1"/>
</dbReference>
<evidence type="ECO:0000256" key="14">
    <source>
        <dbReference type="SAM" id="Phobius"/>
    </source>
</evidence>
<dbReference type="EC" id="2.7.13.3" evidence="3"/>
<dbReference type="PANTHER" id="PTHR34220:SF11">
    <property type="entry name" value="SENSOR PROTEIN KINASE HPTS"/>
    <property type="match status" value="1"/>
</dbReference>
<evidence type="ECO:0000313" key="16">
    <source>
        <dbReference type="EMBL" id="HAT4309152.1"/>
    </source>
</evidence>
<feature type="transmembrane region" description="Helical" evidence="14">
    <location>
        <begin position="294"/>
        <end position="314"/>
    </location>
</feature>
<evidence type="ECO:0000256" key="11">
    <source>
        <dbReference type="ARBA" id="ARBA00022989"/>
    </source>
</evidence>
<keyword evidence="6" id="KW-0808">Transferase</keyword>
<reference evidence="16" key="1">
    <citation type="journal article" date="2018" name="Genome Biol.">
        <title>SKESA: strategic k-mer extension for scrupulous assemblies.</title>
        <authorList>
            <person name="Souvorov A."/>
            <person name="Agarwala R."/>
            <person name="Lipman D.J."/>
        </authorList>
    </citation>
    <scope>NUCLEOTIDE SEQUENCE</scope>
    <source>
        <strain evidence="16">C8</strain>
    </source>
</reference>
<protein>
    <recommendedName>
        <fullName evidence="3">histidine kinase</fullName>
        <ecNumber evidence="3">2.7.13.3</ecNumber>
    </recommendedName>
</protein>
<evidence type="ECO:0000256" key="8">
    <source>
        <dbReference type="ARBA" id="ARBA00022741"/>
    </source>
</evidence>
<evidence type="ECO:0000256" key="1">
    <source>
        <dbReference type="ARBA" id="ARBA00000085"/>
    </source>
</evidence>
<dbReference type="PRINTS" id="PR00344">
    <property type="entry name" value="BCTRLSENSOR"/>
</dbReference>
<feature type="domain" description="HAMP" evidence="15">
    <location>
        <begin position="316"/>
        <end position="368"/>
    </location>
</feature>
<dbReference type="Pfam" id="PF02518">
    <property type="entry name" value="HATPase_c"/>
    <property type="match status" value="1"/>
</dbReference>
<dbReference type="GO" id="GO:0005886">
    <property type="term" value="C:plasma membrane"/>
    <property type="evidence" value="ECO:0007669"/>
    <property type="project" value="UniProtKB-SubCell"/>
</dbReference>
<comment type="subcellular location">
    <subcellularLocation>
        <location evidence="2">Cell membrane</location>
        <topology evidence="2">Multi-pass membrane protein</topology>
    </subcellularLocation>
</comment>
<evidence type="ECO:0000256" key="12">
    <source>
        <dbReference type="ARBA" id="ARBA00023012"/>
    </source>
</evidence>
<dbReference type="PROSITE" id="PS50885">
    <property type="entry name" value="HAMP"/>
    <property type="match status" value="1"/>
</dbReference>
<feature type="transmembrane region" description="Helical" evidence="14">
    <location>
        <begin position="12"/>
        <end position="33"/>
    </location>
</feature>
<evidence type="ECO:0000256" key="6">
    <source>
        <dbReference type="ARBA" id="ARBA00022679"/>
    </source>
</evidence>
<keyword evidence="7 14" id="KW-0812">Transmembrane</keyword>
<gene>
    <name evidence="16" type="ORF">I9080_002996</name>
</gene>
<name>A0A8H9UY55_CLOPF</name>
<comment type="caution">
    <text evidence="16">The sequence shown here is derived from an EMBL/GenBank/DDBJ whole genome shotgun (WGS) entry which is preliminary data.</text>
</comment>
<proteinExistence type="predicted"/>
<dbReference type="GO" id="GO:0000155">
    <property type="term" value="F:phosphorelay sensor kinase activity"/>
    <property type="evidence" value="ECO:0007669"/>
    <property type="project" value="InterPro"/>
</dbReference>
<evidence type="ECO:0000256" key="4">
    <source>
        <dbReference type="ARBA" id="ARBA00022475"/>
    </source>
</evidence>
<dbReference type="SMART" id="SM00387">
    <property type="entry name" value="HATPase_c"/>
    <property type="match status" value="1"/>
</dbReference>
<keyword evidence="5" id="KW-0597">Phosphoprotein</keyword>
<dbReference type="EMBL" id="DACTCB010000024">
    <property type="protein sequence ID" value="HAT4309152.1"/>
    <property type="molecule type" value="Genomic_DNA"/>
</dbReference>
<dbReference type="InterPro" id="IPR003594">
    <property type="entry name" value="HATPase_dom"/>
</dbReference>
<dbReference type="InterPro" id="IPR010559">
    <property type="entry name" value="Sig_transdc_His_kin_internal"/>
</dbReference>